<dbReference type="Pfam" id="PF23282">
    <property type="entry name" value="WHD_ROQ1"/>
    <property type="match status" value="1"/>
</dbReference>
<dbReference type="InterPro" id="IPR035897">
    <property type="entry name" value="Toll_tir_struct_dom_sf"/>
</dbReference>
<feature type="domain" description="TIR" evidence="5">
    <location>
        <begin position="6"/>
        <end position="177"/>
    </location>
</feature>
<dbReference type="SUPFAM" id="SSF52047">
    <property type="entry name" value="RNI-like"/>
    <property type="match status" value="1"/>
</dbReference>
<name>A0A0B2PTX5_GLYSO</name>
<dbReference type="PRINTS" id="PR00364">
    <property type="entry name" value="DISEASERSIST"/>
</dbReference>
<dbReference type="PANTHER" id="PTHR11017:SF431">
    <property type="entry name" value="ADP-RIBOSYL CYCLASE_CYCLIC ADP-RIBOSE HYDROLASE"/>
    <property type="match status" value="1"/>
</dbReference>
<dbReference type="PROSITE" id="PS50104">
    <property type="entry name" value="TIR"/>
    <property type="match status" value="1"/>
</dbReference>
<keyword evidence="6" id="KW-0378">Hydrolase</keyword>
<dbReference type="InterPro" id="IPR036390">
    <property type="entry name" value="WH_DNA-bd_sf"/>
</dbReference>
<dbReference type="EC" id="3.1.26.5" evidence="6"/>
<dbReference type="InterPro" id="IPR002182">
    <property type="entry name" value="NB-ARC"/>
</dbReference>
<evidence type="ECO:0000259" key="5">
    <source>
        <dbReference type="PROSITE" id="PS50104"/>
    </source>
</evidence>
<dbReference type="Pfam" id="PF00931">
    <property type="entry name" value="NB-ARC"/>
    <property type="match status" value="1"/>
</dbReference>
<dbReference type="SUPFAM" id="SSF46785">
    <property type="entry name" value="Winged helix' DNA-binding domain"/>
    <property type="match status" value="1"/>
</dbReference>
<dbReference type="AlphaFoldDB" id="A0A0B2PTX5"/>
<dbReference type="InterPro" id="IPR032675">
    <property type="entry name" value="LRR_dom_sf"/>
</dbReference>
<dbReference type="InterPro" id="IPR000157">
    <property type="entry name" value="TIR_dom"/>
</dbReference>
<dbReference type="GO" id="GO:0004526">
    <property type="term" value="F:ribonuclease P activity"/>
    <property type="evidence" value="ECO:0007669"/>
    <property type="project" value="UniProtKB-EC"/>
</dbReference>
<keyword evidence="1" id="KW-0433">Leucine-rich repeat</keyword>
<dbReference type="EMBL" id="KN663940">
    <property type="protein sequence ID" value="KHN11124.1"/>
    <property type="molecule type" value="Genomic_DNA"/>
</dbReference>
<dbReference type="PANTHER" id="PTHR11017">
    <property type="entry name" value="LEUCINE-RICH REPEAT-CONTAINING PROTEIN"/>
    <property type="match status" value="1"/>
</dbReference>
<evidence type="ECO:0000313" key="6">
    <source>
        <dbReference type="EMBL" id="KHN11124.1"/>
    </source>
</evidence>
<dbReference type="Proteomes" id="UP000053555">
    <property type="component" value="Unassembled WGS sequence"/>
</dbReference>
<dbReference type="Gene3D" id="1.10.8.430">
    <property type="entry name" value="Helical domain of apoptotic protease-activating factors"/>
    <property type="match status" value="1"/>
</dbReference>
<dbReference type="InterPro" id="IPR042197">
    <property type="entry name" value="Apaf_helical"/>
</dbReference>
<keyword evidence="2" id="KW-0677">Repeat</keyword>
<dbReference type="GO" id="GO:0043531">
    <property type="term" value="F:ADP binding"/>
    <property type="evidence" value="ECO:0007669"/>
    <property type="project" value="InterPro"/>
</dbReference>
<dbReference type="SUPFAM" id="SSF52200">
    <property type="entry name" value="Toll/Interleukin receptor TIR domain"/>
    <property type="match status" value="1"/>
</dbReference>
<evidence type="ECO:0000256" key="2">
    <source>
        <dbReference type="ARBA" id="ARBA00022737"/>
    </source>
</evidence>
<gene>
    <name evidence="6" type="ORF">glysoja_033678</name>
</gene>
<keyword evidence="4" id="KW-0520">NAD</keyword>
<keyword evidence="3" id="KW-0611">Plant defense</keyword>
<evidence type="ECO:0000256" key="3">
    <source>
        <dbReference type="ARBA" id="ARBA00022821"/>
    </source>
</evidence>
<protein>
    <submittedName>
        <fullName evidence="6">TMV resistance protein N</fullName>
        <ecNumber evidence="6">3.1.26.5</ecNumber>
    </submittedName>
</protein>
<evidence type="ECO:0000256" key="1">
    <source>
        <dbReference type="ARBA" id="ARBA00022614"/>
    </source>
</evidence>
<dbReference type="InterPro" id="IPR058192">
    <property type="entry name" value="WHD_ROQ1-like"/>
</dbReference>
<dbReference type="Gene3D" id="3.40.50.10140">
    <property type="entry name" value="Toll/interleukin-1 receptor homology (TIR) domain"/>
    <property type="match status" value="1"/>
</dbReference>
<sequence length="902" mass="103759">MALRSFSYDVFLSFRGEDTRYGFTGNLYNVLRERGIHTFIDDEELQKGDEITTALEEAIEKSKIFIIVLSENYAYSSFCLNELTHILNFTKGKNDVLVLPVFYKVNPSYVRHHRGSFGEALANHEKKLNSNNMEKLETWKMALRQVSNISGHHLQHDGNKYEYKFIKEIVESVSSKFNRDHLDVPNVLVGLESPVRQVKSLLDVGRDDVVHMVGIHGLAGVGKTTLAVAVYNSIADHFEASCFLENVRETTNKKGLEDLQSAFLSKTAGEIKLTNWREGITIIKCKLKQKKVLLILDDVDEHKQLQAIIGSPDWFGRGSRVIITTRDEHLLALHNVKITYKVRELNEKHALQLLTHKAFELEKEVDPSYHDILNRAITYASGLPLALEVIGSNLLEKSIEEWESALDGYERIPDKKIYDILKVSYDALNEDEKNIFLDIACCFKAYKLEELQDILYAHYGHCMKYHIGVLVKKSLINIHGSWDYKVMRLHDLIEDMGKEIVRRESPTNPGKRSRLWSHEDINQVLQENKGTSKIEIICMNFSSFGEEVEWDGDAFKKMKNLKTLIIKSDCFSEGPKHLPNTLRVLEWWRCPSQDWPHNFNPKQLAICKLPDSSFTSLGLAPLFEKATHNLQWRLLPEDVLKLTSVVCSSVQSLTLKLSDELLPLFLSCFVNVIDLELSGSEFTVIPECIKECRFLSTLTLDRCDRLQEIRGIPPNLKTFSAMDSPALTSSSISMLLNQELHEAGDTDFSLPRVQIPQWFEHKNPGRPIRFWFRNDFPAIVACIAKSDFQGVFDYPDLSVFINGREHKHYGRTPVLEKPCTVLFHLLIEDDLDVSLLENEWNRAEIVCYGSWDECGIHVLKELSSMEDIRFTDPFRKEKFVVQRLRFGKKQRLARVKLLRHNL</sequence>
<dbReference type="FunFam" id="3.40.50.10140:FF:000007">
    <property type="entry name" value="Disease resistance protein (TIR-NBS-LRR class)"/>
    <property type="match status" value="1"/>
</dbReference>
<reference evidence="6" key="1">
    <citation type="submission" date="2014-07" db="EMBL/GenBank/DDBJ databases">
        <title>Identification of a novel salt tolerance gene in wild soybean by whole-genome sequencing.</title>
        <authorList>
            <person name="Lam H.-M."/>
            <person name="Qi X."/>
            <person name="Li M.-W."/>
            <person name="Liu X."/>
            <person name="Xie M."/>
            <person name="Ni M."/>
            <person name="Xu X."/>
        </authorList>
    </citation>
    <scope>NUCLEOTIDE SEQUENCE [LARGE SCALE GENOMIC DNA]</scope>
    <source>
        <tissue evidence="6">Root</tissue>
    </source>
</reference>
<dbReference type="InterPro" id="IPR044974">
    <property type="entry name" value="Disease_R_plants"/>
</dbReference>
<dbReference type="Gene3D" id="3.80.10.10">
    <property type="entry name" value="Ribonuclease Inhibitor"/>
    <property type="match status" value="1"/>
</dbReference>
<dbReference type="Gene3D" id="3.40.50.300">
    <property type="entry name" value="P-loop containing nucleotide triphosphate hydrolases"/>
    <property type="match status" value="1"/>
</dbReference>
<dbReference type="Pfam" id="PF01582">
    <property type="entry name" value="TIR"/>
    <property type="match status" value="1"/>
</dbReference>
<dbReference type="SUPFAM" id="SSF52540">
    <property type="entry name" value="P-loop containing nucleoside triphosphate hydrolases"/>
    <property type="match status" value="1"/>
</dbReference>
<evidence type="ECO:0000256" key="4">
    <source>
        <dbReference type="ARBA" id="ARBA00023027"/>
    </source>
</evidence>
<dbReference type="InterPro" id="IPR027417">
    <property type="entry name" value="P-loop_NTPase"/>
</dbReference>
<dbReference type="SMART" id="SM00255">
    <property type="entry name" value="TIR"/>
    <property type="match status" value="1"/>
</dbReference>
<organism evidence="6">
    <name type="scientific">Glycine soja</name>
    <name type="common">Wild soybean</name>
    <dbReference type="NCBI Taxonomy" id="3848"/>
    <lineage>
        <taxon>Eukaryota</taxon>
        <taxon>Viridiplantae</taxon>
        <taxon>Streptophyta</taxon>
        <taxon>Embryophyta</taxon>
        <taxon>Tracheophyta</taxon>
        <taxon>Spermatophyta</taxon>
        <taxon>Magnoliopsida</taxon>
        <taxon>eudicotyledons</taxon>
        <taxon>Gunneridae</taxon>
        <taxon>Pentapetalae</taxon>
        <taxon>rosids</taxon>
        <taxon>fabids</taxon>
        <taxon>Fabales</taxon>
        <taxon>Fabaceae</taxon>
        <taxon>Papilionoideae</taxon>
        <taxon>50 kb inversion clade</taxon>
        <taxon>NPAAA clade</taxon>
        <taxon>indigoferoid/millettioid clade</taxon>
        <taxon>Phaseoleae</taxon>
        <taxon>Glycine</taxon>
        <taxon>Glycine subgen. Soja</taxon>
    </lineage>
</organism>
<proteinExistence type="predicted"/>
<dbReference type="GO" id="GO:0007165">
    <property type="term" value="P:signal transduction"/>
    <property type="evidence" value="ECO:0007669"/>
    <property type="project" value="InterPro"/>
</dbReference>
<dbReference type="GO" id="GO:0006952">
    <property type="term" value="P:defense response"/>
    <property type="evidence" value="ECO:0007669"/>
    <property type="project" value="UniProtKB-KW"/>
</dbReference>
<accession>A0A0B2PTX5</accession>